<evidence type="ECO:0000313" key="3">
    <source>
        <dbReference type="EMBL" id="AVQ02668.1"/>
    </source>
</evidence>
<dbReference type="Proteomes" id="UP000240527">
    <property type="component" value="Chromosome"/>
</dbReference>
<reference evidence="3 4" key="1">
    <citation type="journal article" date="2015" name="Biotechnol. Bioeng.">
        <title>Genome sequence and phenotypic characterization of Caulobacter segnis.</title>
        <authorList>
            <person name="Patel S."/>
            <person name="Fletcher B."/>
            <person name="Scott D.C."/>
            <person name="Ely B."/>
        </authorList>
    </citation>
    <scope>NUCLEOTIDE SEQUENCE [LARGE SCALE GENOMIC DNA]</scope>
    <source>
        <strain evidence="3 4">TK0059</strain>
    </source>
</reference>
<accession>A0ABM6THN4</accession>
<feature type="chain" id="PRO_5045782604" evidence="2">
    <location>
        <begin position="20"/>
        <end position="350"/>
    </location>
</feature>
<feature type="region of interest" description="Disordered" evidence="1">
    <location>
        <begin position="23"/>
        <end position="119"/>
    </location>
</feature>
<keyword evidence="2" id="KW-0732">Signal</keyword>
<evidence type="ECO:0000313" key="4">
    <source>
        <dbReference type="Proteomes" id="UP000240527"/>
    </source>
</evidence>
<name>A0ABM6THN4_9CAUL</name>
<proteinExistence type="predicted"/>
<protein>
    <submittedName>
        <fullName evidence="3">Copper resistance protein B</fullName>
    </submittedName>
</protein>
<feature type="compositionally biased region" description="Low complexity" evidence="1">
    <location>
        <begin position="23"/>
        <end position="60"/>
    </location>
</feature>
<feature type="signal peptide" evidence="2">
    <location>
        <begin position="1"/>
        <end position="19"/>
    </location>
</feature>
<dbReference type="SUPFAM" id="SSF103515">
    <property type="entry name" value="Autotransporter"/>
    <property type="match status" value="1"/>
</dbReference>
<dbReference type="InterPro" id="IPR007939">
    <property type="entry name" value="Cu-R_B_prcur"/>
</dbReference>
<gene>
    <name evidence="3" type="ORF">B7G68_12895</name>
</gene>
<dbReference type="Pfam" id="PF05275">
    <property type="entry name" value="CopB"/>
    <property type="match status" value="1"/>
</dbReference>
<evidence type="ECO:0000256" key="2">
    <source>
        <dbReference type="SAM" id="SignalP"/>
    </source>
</evidence>
<dbReference type="EMBL" id="CP027850">
    <property type="protein sequence ID" value="AVQ02668.1"/>
    <property type="molecule type" value="Genomic_DNA"/>
</dbReference>
<organism evidence="3 4">
    <name type="scientific">Caulobacter segnis</name>
    <dbReference type="NCBI Taxonomy" id="88688"/>
    <lineage>
        <taxon>Bacteria</taxon>
        <taxon>Pseudomonadati</taxon>
        <taxon>Pseudomonadota</taxon>
        <taxon>Alphaproteobacteria</taxon>
        <taxon>Caulobacterales</taxon>
        <taxon>Caulobacteraceae</taxon>
        <taxon>Caulobacter</taxon>
    </lineage>
</organism>
<dbReference type="RefSeq" id="WP_013079626.1">
    <property type="nucleotide sequence ID" value="NZ_CP027850.1"/>
</dbReference>
<dbReference type="InterPro" id="IPR036709">
    <property type="entry name" value="Autotransporte_beta_dom_sf"/>
</dbReference>
<evidence type="ECO:0000256" key="1">
    <source>
        <dbReference type="SAM" id="MobiDB-lite"/>
    </source>
</evidence>
<feature type="compositionally biased region" description="Low complexity" evidence="1">
    <location>
        <begin position="87"/>
        <end position="100"/>
    </location>
</feature>
<keyword evidence="4" id="KW-1185">Reference proteome</keyword>
<sequence>MKASLIALLPALWSAPALAQHAGHASTPVPASPSAKPVATSPAPAADPHAGHDMSAMPGMAMPPPSQPQATPADPHAGHDMGAMPDMSASGSAEGAAEAMGPPPLPDHETAPPAAPTDHLADKLFDPLAMDRARAQLRKEHGGAQASKVMANLLEYQARSGGDGYHWDGEAWFGGDLNRLVLKSEGEGDRHGVEAGEVQALYSRAVGLYTDLQVGVRQDVEPKSRTYATVGFETLLPYWIEAGGALFLSDKGDLLGRAEGAIDWRVTQRLILQPRAELNFAAQNVPETATGSGLSDGELGLRLRYEVRREFAPYVGLTWSRRFGRTADYARAAGRDVSDTSVVVGLRAWF</sequence>